<dbReference type="RefSeq" id="XP_001426042.1">
    <property type="nucleotide sequence ID" value="XM_001426005.1"/>
</dbReference>
<dbReference type="EMBL" id="CT867997">
    <property type="protein sequence ID" value="CAK58644.1"/>
    <property type="molecule type" value="Genomic_DNA"/>
</dbReference>
<dbReference type="Proteomes" id="UP000000600">
    <property type="component" value="Unassembled WGS sequence"/>
</dbReference>
<dbReference type="AlphaFoldDB" id="A0BJC7"/>
<dbReference type="KEGG" id="ptm:GSPATT00005017001"/>
<accession>A0BJC7</accession>
<evidence type="ECO:0000313" key="2">
    <source>
        <dbReference type="Proteomes" id="UP000000600"/>
    </source>
</evidence>
<sequence length="175" mass="20832">MTESFRTRKSSYVKTCQHLLLNKVNFPSQNLIITRLNCIKPQELPKAQQKLYPKNLKQDKIGSDSEPSCFITSLAKLCNLENTQTQNVLQKRAQQRYQYGYVQGSMDQGNLIRVKSNSIRPRYFSNDFLTDRTMRSSVSPNKKKVRFYEKIEYWVLNKDRKFECDFRYFETMKLQ</sequence>
<dbReference type="OMA" id="CNLENTQ"/>
<dbReference type="HOGENOM" id="CLU_1535432_0_0_1"/>
<evidence type="ECO:0000313" key="1">
    <source>
        <dbReference type="EMBL" id="CAK58644.1"/>
    </source>
</evidence>
<gene>
    <name evidence="1" type="ORF">GSPATT00005017001</name>
</gene>
<proteinExistence type="predicted"/>
<reference evidence="1 2" key="1">
    <citation type="journal article" date="2006" name="Nature">
        <title>Global trends of whole-genome duplications revealed by the ciliate Paramecium tetraurelia.</title>
        <authorList>
            <consortium name="Genoscope"/>
            <person name="Aury J.-M."/>
            <person name="Jaillon O."/>
            <person name="Duret L."/>
            <person name="Noel B."/>
            <person name="Jubin C."/>
            <person name="Porcel B.M."/>
            <person name="Segurens B."/>
            <person name="Daubin V."/>
            <person name="Anthouard V."/>
            <person name="Aiach N."/>
            <person name="Arnaiz O."/>
            <person name="Billaut A."/>
            <person name="Beisson J."/>
            <person name="Blanc I."/>
            <person name="Bouhouche K."/>
            <person name="Camara F."/>
            <person name="Duharcourt S."/>
            <person name="Guigo R."/>
            <person name="Gogendeau D."/>
            <person name="Katinka M."/>
            <person name="Keller A.-M."/>
            <person name="Kissmehl R."/>
            <person name="Klotz C."/>
            <person name="Koll F."/>
            <person name="Le Moue A."/>
            <person name="Lepere C."/>
            <person name="Malinsky S."/>
            <person name="Nowacki M."/>
            <person name="Nowak J.K."/>
            <person name="Plattner H."/>
            <person name="Poulain J."/>
            <person name="Ruiz F."/>
            <person name="Serrano V."/>
            <person name="Zagulski M."/>
            <person name="Dessen P."/>
            <person name="Betermier M."/>
            <person name="Weissenbach J."/>
            <person name="Scarpelli C."/>
            <person name="Schachter V."/>
            <person name="Sperling L."/>
            <person name="Meyer E."/>
            <person name="Cohen J."/>
            <person name="Wincker P."/>
        </authorList>
    </citation>
    <scope>NUCLEOTIDE SEQUENCE [LARGE SCALE GENOMIC DNA]</scope>
    <source>
        <strain evidence="1 2">Stock d4-2</strain>
    </source>
</reference>
<dbReference type="GeneID" id="5011826"/>
<protein>
    <submittedName>
        <fullName evidence="1">Uncharacterized protein</fullName>
    </submittedName>
</protein>
<keyword evidence="2" id="KW-1185">Reference proteome</keyword>
<organism evidence="1 2">
    <name type="scientific">Paramecium tetraurelia</name>
    <dbReference type="NCBI Taxonomy" id="5888"/>
    <lineage>
        <taxon>Eukaryota</taxon>
        <taxon>Sar</taxon>
        <taxon>Alveolata</taxon>
        <taxon>Ciliophora</taxon>
        <taxon>Intramacronucleata</taxon>
        <taxon>Oligohymenophorea</taxon>
        <taxon>Peniculida</taxon>
        <taxon>Parameciidae</taxon>
        <taxon>Paramecium</taxon>
    </lineage>
</organism>
<name>A0BJC7_PARTE</name>
<dbReference type="OrthoDB" id="311811at2759"/>
<dbReference type="InParanoid" id="A0BJC7"/>